<protein>
    <submittedName>
        <fullName evidence="1">Uncharacterized protein</fullName>
    </submittedName>
</protein>
<name>A0A2R4XMX3_9BURK</name>
<keyword evidence="2" id="KW-1185">Reference proteome</keyword>
<reference evidence="1 2" key="1">
    <citation type="submission" date="2018-04" db="EMBL/GenBank/DDBJ databases">
        <title>Bordetella sp. HZ20 isolated from seawater.</title>
        <authorList>
            <person name="Sun C."/>
        </authorList>
    </citation>
    <scope>NUCLEOTIDE SEQUENCE [LARGE SCALE GENOMIC DNA]</scope>
    <source>
        <strain evidence="1 2">HZ20</strain>
    </source>
</reference>
<dbReference type="EMBL" id="CP028901">
    <property type="protein sequence ID" value="AWB35128.1"/>
    <property type="molecule type" value="Genomic_DNA"/>
</dbReference>
<evidence type="ECO:0000313" key="1">
    <source>
        <dbReference type="EMBL" id="AWB35128.1"/>
    </source>
</evidence>
<dbReference type="Proteomes" id="UP000244571">
    <property type="component" value="Chromosome"/>
</dbReference>
<sequence>MTKAPDNKNQQPKQAERRITAVKVELCASTQLLQPSVRSCTDLRWLMLPWLGKRPLTVDKEFD</sequence>
<dbReference type="KEGG" id="boz:DBV39_16895"/>
<organism evidence="1 2">
    <name type="scientific">Orrella marina</name>
    <dbReference type="NCBI Taxonomy" id="2163011"/>
    <lineage>
        <taxon>Bacteria</taxon>
        <taxon>Pseudomonadati</taxon>
        <taxon>Pseudomonadota</taxon>
        <taxon>Betaproteobacteria</taxon>
        <taxon>Burkholderiales</taxon>
        <taxon>Alcaligenaceae</taxon>
        <taxon>Orrella</taxon>
    </lineage>
</organism>
<evidence type="ECO:0000313" key="2">
    <source>
        <dbReference type="Proteomes" id="UP000244571"/>
    </source>
</evidence>
<dbReference type="AlphaFoldDB" id="A0A2R4XMX3"/>
<accession>A0A2R4XMX3</accession>
<proteinExistence type="predicted"/>
<gene>
    <name evidence="1" type="ORF">DBV39_16895</name>
</gene>